<feature type="transmembrane region" description="Helical" evidence="6">
    <location>
        <begin position="273"/>
        <end position="299"/>
    </location>
</feature>
<keyword evidence="9" id="KW-1185">Reference proteome</keyword>
<feature type="transmembrane region" description="Helical" evidence="6">
    <location>
        <begin position="355"/>
        <end position="375"/>
    </location>
</feature>
<proteinExistence type="predicted"/>
<evidence type="ECO:0000313" key="9">
    <source>
        <dbReference type="Proteomes" id="UP000230423"/>
    </source>
</evidence>
<feature type="transmembrane region" description="Helical" evidence="6">
    <location>
        <begin position="117"/>
        <end position="142"/>
    </location>
</feature>
<dbReference type="GO" id="GO:0005886">
    <property type="term" value="C:plasma membrane"/>
    <property type="evidence" value="ECO:0007669"/>
    <property type="project" value="TreeGrafter"/>
</dbReference>
<dbReference type="Pfam" id="PF00520">
    <property type="entry name" value="Ion_trans"/>
    <property type="match status" value="1"/>
</dbReference>
<dbReference type="GO" id="GO:0005261">
    <property type="term" value="F:monoatomic cation channel activity"/>
    <property type="evidence" value="ECO:0007669"/>
    <property type="project" value="InterPro"/>
</dbReference>
<name>A0A2G9U405_TELCI</name>
<comment type="subcellular location">
    <subcellularLocation>
        <location evidence="1">Membrane</location>
        <topology evidence="1">Multi-pass membrane protein</topology>
    </subcellularLocation>
</comment>
<dbReference type="Gene3D" id="1.10.287.70">
    <property type="match status" value="1"/>
</dbReference>
<gene>
    <name evidence="8" type="ORF">TELCIR_13352</name>
</gene>
<accession>A0A2G9U405</accession>
<evidence type="ECO:0000256" key="2">
    <source>
        <dbReference type="ARBA" id="ARBA00022692"/>
    </source>
</evidence>
<keyword evidence="4 6" id="KW-0472">Membrane</keyword>
<dbReference type="GO" id="GO:0032230">
    <property type="term" value="P:positive regulation of synaptic transmission, GABAergic"/>
    <property type="evidence" value="ECO:0007669"/>
    <property type="project" value="TreeGrafter"/>
</dbReference>
<evidence type="ECO:0000256" key="4">
    <source>
        <dbReference type="ARBA" id="ARBA00023136"/>
    </source>
</evidence>
<feature type="transmembrane region" description="Helical" evidence="6">
    <location>
        <begin position="162"/>
        <end position="187"/>
    </location>
</feature>
<dbReference type="AlphaFoldDB" id="A0A2G9U405"/>
<organism evidence="8 9">
    <name type="scientific">Teladorsagia circumcincta</name>
    <name type="common">Brown stomach worm</name>
    <name type="synonym">Ostertagia circumcincta</name>
    <dbReference type="NCBI Taxonomy" id="45464"/>
    <lineage>
        <taxon>Eukaryota</taxon>
        <taxon>Metazoa</taxon>
        <taxon>Ecdysozoa</taxon>
        <taxon>Nematoda</taxon>
        <taxon>Chromadorea</taxon>
        <taxon>Rhabditida</taxon>
        <taxon>Rhabditina</taxon>
        <taxon>Rhabditomorpha</taxon>
        <taxon>Strongyloidea</taxon>
        <taxon>Trichostrongylidae</taxon>
        <taxon>Teladorsagia</taxon>
    </lineage>
</organism>
<evidence type="ECO:0000259" key="7">
    <source>
        <dbReference type="Pfam" id="PF00520"/>
    </source>
</evidence>
<dbReference type="OrthoDB" id="10069766at2759"/>
<evidence type="ECO:0000256" key="1">
    <source>
        <dbReference type="ARBA" id="ARBA00004141"/>
    </source>
</evidence>
<dbReference type="SUPFAM" id="SSF81324">
    <property type="entry name" value="Voltage-gated potassium channels"/>
    <property type="match status" value="1"/>
</dbReference>
<dbReference type="PANTHER" id="PTHR46141">
    <property type="entry name" value="SODIUM LEAK CHANNEL NON-SELECTIVE PROTEIN"/>
    <property type="match status" value="1"/>
</dbReference>
<keyword evidence="3 6" id="KW-1133">Transmembrane helix</keyword>
<dbReference type="PANTHER" id="PTHR46141:SF2">
    <property type="entry name" value="ION TRANSPORT DOMAIN-CONTAINING PROTEIN"/>
    <property type="match status" value="1"/>
</dbReference>
<dbReference type="InterPro" id="IPR028823">
    <property type="entry name" value="NALCN"/>
</dbReference>
<feature type="domain" description="Ion transport" evidence="7">
    <location>
        <begin position="159"/>
        <end position="303"/>
    </location>
</feature>
<evidence type="ECO:0000256" key="3">
    <source>
        <dbReference type="ARBA" id="ARBA00022989"/>
    </source>
</evidence>
<sequence length="426" mass="49135">MSEKFLQTTMRTKQMLYNENGDLSRPSDSAPKKDLKQGEIDIRALQQKRHLAEITRTRIEEDMRENHPYFDRPLFLIGRASRLREFCKKVVHSRYNCQDDGSNGGVKTKRRFKEIRTLIGIMPYLDWGMVTITILSCISMLFESPWPTTGENLVMNNLYLQVTILMIVVMFIFASFGVQIVGGKLAACNDPTIKSRENCTGIFWQKIFVTRLEVYGKDDEGMHPKILVPRVWTNPRNFNFDHVGNAMLALFETLSYKGWNVIRDILWSRQGPWAVVFIHIYVFIGCMIGLTLFVGVVIANYTENRVGDTRNALSANRENWCKALTHGKLSNMGIIILKVLAFTFAGFWQSRRNRIDLLITVFGLLWIFLHFFVAVPSSSFDPAPQKKLKTFTYTFGYIIVILRFFTIASKSKCHLKYKELLSNASE</sequence>
<feature type="region of interest" description="Disordered" evidence="5">
    <location>
        <begin position="16"/>
        <end position="35"/>
    </location>
</feature>
<evidence type="ECO:0000256" key="6">
    <source>
        <dbReference type="SAM" id="Phobius"/>
    </source>
</evidence>
<dbReference type="InterPro" id="IPR005821">
    <property type="entry name" value="Ion_trans_dom"/>
</dbReference>
<feature type="transmembrane region" description="Helical" evidence="6">
    <location>
        <begin position="329"/>
        <end position="348"/>
    </location>
</feature>
<dbReference type="GO" id="GO:0032224">
    <property type="term" value="P:positive regulation of synaptic transmission, cholinergic"/>
    <property type="evidence" value="ECO:0007669"/>
    <property type="project" value="TreeGrafter"/>
</dbReference>
<reference evidence="8 9" key="1">
    <citation type="submission" date="2015-09" db="EMBL/GenBank/DDBJ databases">
        <title>Draft genome of the parasitic nematode Teladorsagia circumcincta isolate WARC Sus (inbred).</title>
        <authorList>
            <person name="Mitreva M."/>
        </authorList>
    </citation>
    <scope>NUCLEOTIDE SEQUENCE [LARGE SCALE GENOMIC DNA]</scope>
    <source>
        <strain evidence="8 9">S</strain>
    </source>
</reference>
<keyword evidence="2 6" id="KW-0812">Transmembrane</keyword>
<evidence type="ECO:0000256" key="5">
    <source>
        <dbReference type="SAM" id="MobiDB-lite"/>
    </source>
</evidence>
<protein>
    <submittedName>
        <fullName evidence="8">Transporter, cation channel family protein</fullName>
    </submittedName>
</protein>
<feature type="transmembrane region" description="Helical" evidence="6">
    <location>
        <begin position="390"/>
        <end position="408"/>
    </location>
</feature>
<dbReference type="EMBL" id="KZ349386">
    <property type="protein sequence ID" value="PIO64999.1"/>
    <property type="molecule type" value="Genomic_DNA"/>
</dbReference>
<evidence type="ECO:0000313" key="8">
    <source>
        <dbReference type="EMBL" id="PIO64999.1"/>
    </source>
</evidence>
<dbReference type="Proteomes" id="UP000230423">
    <property type="component" value="Unassembled WGS sequence"/>
</dbReference>